<keyword evidence="1" id="KW-0732">Signal</keyword>
<accession>A0ABZ2Z6I5</accession>
<sequence length="363" mass="40341">MKSYLYLFFLLAAFPVAAQVTITPVVPPAGILQKNQLWNVVLASAVDRPLQVQVVLRLLDAEQGQPVLTGISRGFTLTRGARQLKQDDVEPVQYEYLSPAIDRNVNALLPPGKYLACYNIEVTGGKTAFSREECVPIVVEPISPPMLNLPANGASLDTRLPQFTWLPPAPLQQFRQLRYEIVVTEVHDGQPPVEAVQQNIPVLRMPRLQENFLSYPSGHAALDTGRTYAWTVIAKEGAHYAAQTEVWTFRLNGARMAGLGESNKVYVQLRRELDGNVLGASRELSVAYVNETADKEAVYELVALGEGNHIVKSGTLPLVRGANRIDVPLPRRAGLTDGKIYLFRLKNSRGEQWQIKFNYQAEK</sequence>
<dbReference type="Proteomes" id="UP001449657">
    <property type="component" value="Chromosome"/>
</dbReference>
<keyword evidence="3" id="KW-1185">Reference proteome</keyword>
<evidence type="ECO:0000313" key="3">
    <source>
        <dbReference type="Proteomes" id="UP001449657"/>
    </source>
</evidence>
<organism evidence="2 3">
    <name type="scientific">Chitinophaga caseinilytica</name>
    <dbReference type="NCBI Taxonomy" id="2267521"/>
    <lineage>
        <taxon>Bacteria</taxon>
        <taxon>Pseudomonadati</taxon>
        <taxon>Bacteroidota</taxon>
        <taxon>Chitinophagia</taxon>
        <taxon>Chitinophagales</taxon>
        <taxon>Chitinophagaceae</taxon>
        <taxon>Chitinophaga</taxon>
    </lineage>
</organism>
<evidence type="ECO:0008006" key="4">
    <source>
        <dbReference type="Google" id="ProtNLM"/>
    </source>
</evidence>
<dbReference type="Gene3D" id="2.60.40.10">
    <property type="entry name" value="Immunoglobulins"/>
    <property type="match status" value="1"/>
</dbReference>
<dbReference type="RefSeq" id="WP_341840870.1">
    <property type="nucleotide sequence ID" value="NZ_CP149792.1"/>
</dbReference>
<name>A0ABZ2Z6I5_9BACT</name>
<feature type="chain" id="PRO_5046252996" description="Oxygen tolerance protein BatD" evidence="1">
    <location>
        <begin position="19"/>
        <end position="363"/>
    </location>
</feature>
<evidence type="ECO:0000313" key="2">
    <source>
        <dbReference type="EMBL" id="WZN46129.1"/>
    </source>
</evidence>
<evidence type="ECO:0000256" key="1">
    <source>
        <dbReference type="SAM" id="SignalP"/>
    </source>
</evidence>
<gene>
    <name evidence="2" type="ORF">WJU22_24860</name>
</gene>
<protein>
    <recommendedName>
        <fullName evidence="4">Oxygen tolerance protein BatD</fullName>
    </recommendedName>
</protein>
<proteinExistence type="predicted"/>
<reference evidence="2 3" key="1">
    <citation type="submission" date="2024-03" db="EMBL/GenBank/DDBJ databases">
        <title>Chitinophaga caseinilytica sp. nov., a casein hydrolysing bacterium isolated from forest soil.</title>
        <authorList>
            <person name="Lee D.S."/>
            <person name="Han D.M."/>
            <person name="Baek J.H."/>
            <person name="Choi D.G."/>
            <person name="Jeon J.H."/>
            <person name="Jeon C.O."/>
        </authorList>
    </citation>
    <scope>NUCLEOTIDE SEQUENCE [LARGE SCALE GENOMIC DNA]</scope>
    <source>
        <strain evidence="2 3">KACC 19118</strain>
    </source>
</reference>
<feature type="signal peptide" evidence="1">
    <location>
        <begin position="1"/>
        <end position="18"/>
    </location>
</feature>
<dbReference type="EMBL" id="CP150096">
    <property type="protein sequence ID" value="WZN46129.1"/>
    <property type="molecule type" value="Genomic_DNA"/>
</dbReference>
<dbReference type="InterPro" id="IPR013783">
    <property type="entry name" value="Ig-like_fold"/>
</dbReference>